<protein>
    <submittedName>
        <fullName evidence="3">F-box domain, leucine-rich repeat domain superfamily, F-box-like domain superfamily</fullName>
    </submittedName>
    <submittedName>
        <fullName evidence="4">Putative F-box domain, Leucine-rich repeat domain, L domain-like protein</fullName>
    </submittedName>
</protein>
<dbReference type="SUPFAM" id="SSF81383">
    <property type="entry name" value="F-box domain"/>
    <property type="match status" value="1"/>
</dbReference>
<dbReference type="InterPro" id="IPR032675">
    <property type="entry name" value="LRR_dom_sf"/>
</dbReference>
<proteinExistence type="predicted"/>
<dbReference type="PANTHER" id="PTHR31639:SF315">
    <property type="entry name" value="LEUCINE-RICH REPEAT DOMAIN SUPERFAMILY, F-BOX-LIKE DOMAIN SUPERFAMILY"/>
    <property type="match status" value="1"/>
</dbReference>
<name>A0A251U9Z5_HELAN</name>
<dbReference type="InParanoid" id="A0A251U9Z5"/>
<accession>A0A251U9Z5</accession>
<reference evidence="4" key="2">
    <citation type="submission" date="2017-02" db="EMBL/GenBank/DDBJ databases">
        <title>Sunflower complete genome.</title>
        <authorList>
            <person name="Langlade N."/>
            <person name="Munos S."/>
        </authorList>
    </citation>
    <scope>NUCLEOTIDE SEQUENCE [LARGE SCALE GENOMIC DNA]</scope>
    <source>
        <tissue evidence="4">Leaves</tissue>
    </source>
</reference>
<keyword evidence="5" id="KW-1185">Reference proteome</keyword>
<feature type="domain" description="F-box" evidence="1">
    <location>
        <begin position="4"/>
        <end position="42"/>
    </location>
</feature>
<dbReference type="Pfam" id="PF00646">
    <property type="entry name" value="F-box"/>
    <property type="match status" value="1"/>
</dbReference>
<dbReference type="InterPro" id="IPR036047">
    <property type="entry name" value="F-box-like_dom_sf"/>
</dbReference>
<dbReference type="InterPro" id="IPR001810">
    <property type="entry name" value="F-box_dom"/>
</dbReference>
<reference evidence="3" key="3">
    <citation type="submission" date="2020-06" db="EMBL/GenBank/DDBJ databases">
        <title>Helianthus annuus Genome sequencing and assembly Release 2.</title>
        <authorList>
            <person name="Gouzy J."/>
            <person name="Langlade N."/>
            <person name="Munos S."/>
        </authorList>
    </citation>
    <scope>NUCLEOTIDE SEQUENCE</scope>
    <source>
        <tissue evidence="3">Leaves</tissue>
    </source>
</reference>
<evidence type="ECO:0000259" key="2">
    <source>
        <dbReference type="Pfam" id="PF23622"/>
    </source>
</evidence>
<dbReference type="Gene3D" id="3.80.10.10">
    <property type="entry name" value="Ribonuclease Inhibitor"/>
    <property type="match status" value="1"/>
</dbReference>
<dbReference type="InterPro" id="IPR055357">
    <property type="entry name" value="LRR_At1g61320_AtMIF1"/>
</dbReference>
<dbReference type="SUPFAM" id="SSF52047">
    <property type="entry name" value="RNI-like"/>
    <property type="match status" value="1"/>
</dbReference>
<dbReference type="AlphaFoldDB" id="A0A251U9Z5"/>
<dbReference type="EMBL" id="MNCJ02000322">
    <property type="protein sequence ID" value="KAF5797407.1"/>
    <property type="molecule type" value="Genomic_DNA"/>
</dbReference>
<feature type="domain" description="At1g61320/AtMIF1 LRR" evidence="2">
    <location>
        <begin position="215"/>
        <end position="352"/>
    </location>
</feature>
<dbReference type="Gramene" id="mRNA:HanXRQr2_Chr07g0280251">
    <property type="protein sequence ID" value="mRNA:HanXRQr2_Chr07g0280251"/>
    <property type="gene ID" value="HanXRQr2_Chr07g0280251"/>
</dbReference>
<dbReference type="OrthoDB" id="629734at2759"/>
<evidence type="ECO:0000313" key="5">
    <source>
        <dbReference type="Proteomes" id="UP000215914"/>
    </source>
</evidence>
<dbReference type="PANTHER" id="PTHR31639">
    <property type="entry name" value="F-BOX PROTEIN-LIKE"/>
    <property type="match status" value="1"/>
</dbReference>
<reference evidence="3 5" key="1">
    <citation type="journal article" date="2017" name="Nature">
        <title>The sunflower genome provides insights into oil metabolism, flowering and Asterid evolution.</title>
        <authorList>
            <person name="Badouin H."/>
            <person name="Gouzy J."/>
            <person name="Grassa C.J."/>
            <person name="Murat F."/>
            <person name="Staton S.E."/>
            <person name="Cottret L."/>
            <person name="Lelandais-Briere C."/>
            <person name="Owens G.L."/>
            <person name="Carrere S."/>
            <person name="Mayjonade B."/>
            <person name="Legrand L."/>
            <person name="Gill N."/>
            <person name="Kane N.C."/>
            <person name="Bowers J.E."/>
            <person name="Hubner S."/>
            <person name="Bellec A."/>
            <person name="Berard A."/>
            <person name="Berges H."/>
            <person name="Blanchet N."/>
            <person name="Boniface M.C."/>
            <person name="Brunel D."/>
            <person name="Catrice O."/>
            <person name="Chaidir N."/>
            <person name="Claudel C."/>
            <person name="Donnadieu C."/>
            <person name="Faraut T."/>
            <person name="Fievet G."/>
            <person name="Helmstetter N."/>
            <person name="King M."/>
            <person name="Knapp S.J."/>
            <person name="Lai Z."/>
            <person name="Le Paslier M.C."/>
            <person name="Lippi Y."/>
            <person name="Lorenzon L."/>
            <person name="Mandel J.R."/>
            <person name="Marage G."/>
            <person name="Marchand G."/>
            <person name="Marquand E."/>
            <person name="Bret-Mestries E."/>
            <person name="Morien E."/>
            <person name="Nambeesan S."/>
            <person name="Nguyen T."/>
            <person name="Pegot-Espagnet P."/>
            <person name="Pouilly N."/>
            <person name="Raftis F."/>
            <person name="Sallet E."/>
            <person name="Schiex T."/>
            <person name="Thomas J."/>
            <person name="Vandecasteele C."/>
            <person name="Vares D."/>
            <person name="Vear F."/>
            <person name="Vautrin S."/>
            <person name="Crespi M."/>
            <person name="Mangin B."/>
            <person name="Burke J.M."/>
            <person name="Salse J."/>
            <person name="Munos S."/>
            <person name="Vincourt P."/>
            <person name="Rieseberg L.H."/>
            <person name="Langlade N.B."/>
        </authorList>
    </citation>
    <scope>NUCLEOTIDE SEQUENCE [LARGE SCALE GENOMIC DNA]</scope>
    <source>
        <strain evidence="5">cv. SF193</strain>
        <tissue evidence="3">Leaves</tissue>
    </source>
</reference>
<evidence type="ECO:0000313" key="3">
    <source>
        <dbReference type="EMBL" id="KAF5797407.1"/>
    </source>
</evidence>
<evidence type="ECO:0000313" key="4">
    <source>
        <dbReference type="EMBL" id="OTG19873.1"/>
    </source>
</evidence>
<gene>
    <name evidence="4" type="ORF">HannXRQ_Chr07g0186711</name>
    <name evidence="3" type="ORF">HanXRQr2_Chr07g0280251</name>
</gene>
<evidence type="ECO:0000259" key="1">
    <source>
        <dbReference type="Pfam" id="PF00646"/>
    </source>
</evidence>
<dbReference type="EMBL" id="CM007896">
    <property type="protein sequence ID" value="OTG19873.1"/>
    <property type="molecule type" value="Genomic_DNA"/>
</dbReference>
<sequence length="398" mass="45910">MDMISKLPPNIIETILCFLPIQEAARTSILSTEWRYHWTKIPKLVFIEEAFQVSTDDDGELSDMGQPYIHPTQRNEMIKRRKLFDAIHQVLSKHEDPIHEFTLSMVTDGSSEIDRILFLLAQKNTVRKLTLEFISVYKLYSILFFFDRLIDLRLTGCDLDYEPMFEGFRDLASLYLQEVMTSRKALLHILSTCPLLKSVYLDMDHLDFDESDDSTVVNLVECLPMVENLSIGFGIIECFTHDGIPQELPIALVHLKYLCIKDICFTHNYGLPSLFLLIKSSPNLEKLKLEILDDSWVEISERRDSFTLKEDLAIRLEHLKELEIVNMIYRNAELDFVKVILAKSPMLKKVKIFLYNEVAKDEALHISGILKQSPHASSVVEFFVEIIGGSGSRSRNVM</sequence>
<organism evidence="4 5">
    <name type="scientific">Helianthus annuus</name>
    <name type="common">Common sunflower</name>
    <dbReference type="NCBI Taxonomy" id="4232"/>
    <lineage>
        <taxon>Eukaryota</taxon>
        <taxon>Viridiplantae</taxon>
        <taxon>Streptophyta</taxon>
        <taxon>Embryophyta</taxon>
        <taxon>Tracheophyta</taxon>
        <taxon>Spermatophyta</taxon>
        <taxon>Magnoliopsida</taxon>
        <taxon>eudicotyledons</taxon>
        <taxon>Gunneridae</taxon>
        <taxon>Pentapetalae</taxon>
        <taxon>asterids</taxon>
        <taxon>campanulids</taxon>
        <taxon>Asterales</taxon>
        <taxon>Asteraceae</taxon>
        <taxon>Asteroideae</taxon>
        <taxon>Heliantheae alliance</taxon>
        <taxon>Heliantheae</taxon>
        <taxon>Helianthus</taxon>
    </lineage>
</organism>
<dbReference type="Proteomes" id="UP000215914">
    <property type="component" value="Chromosome 7"/>
</dbReference>
<dbReference type="Pfam" id="PF23622">
    <property type="entry name" value="LRR_At1g61320_AtMIF1"/>
    <property type="match status" value="1"/>
</dbReference>